<dbReference type="InterPro" id="IPR023631">
    <property type="entry name" value="Amidase_dom"/>
</dbReference>
<dbReference type="PANTHER" id="PTHR42678">
    <property type="entry name" value="AMIDASE"/>
    <property type="match status" value="1"/>
</dbReference>
<dbReference type="Proteomes" id="UP000275267">
    <property type="component" value="Unassembled WGS sequence"/>
</dbReference>
<evidence type="ECO:0000313" key="2">
    <source>
        <dbReference type="EMBL" id="RLM84754.1"/>
    </source>
</evidence>
<dbReference type="EMBL" id="PQIB02000011">
    <property type="protein sequence ID" value="RLM84754.1"/>
    <property type="molecule type" value="Genomic_DNA"/>
</dbReference>
<protein>
    <recommendedName>
        <fullName evidence="1">Amidase domain-containing protein</fullName>
    </recommendedName>
</protein>
<name>A0A3L6QNH6_PANMI</name>
<accession>A0A3L6QNH6</accession>
<proteinExistence type="predicted"/>
<reference evidence="3" key="1">
    <citation type="journal article" date="2019" name="Nat. Commun.">
        <title>The genome of broomcorn millet.</title>
        <authorList>
            <person name="Zou C."/>
            <person name="Miki D."/>
            <person name="Li D."/>
            <person name="Tang Q."/>
            <person name="Xiao L."/>
            <person name="Rajput S."/>
            <person name="Deng P."/>
            <person name="Jia W."/>
            <person name="Huang R."/>
            <person name="Zhang M."/>
            <person name="Sun Y."/>
            <person name="Hu J."/>
            <person name="Fu X."/>
            <person name="Schnable P.S."/>
            <person name="Li F."/>
            <person name="Zhang H."/>
            <person name="Feng B."/>
            <person name="Zhu X."/>
            <person name="Liu R."/>
            <person name="Schnable J.C."/>
            <person name="Zhu J.-K."/>
            <person name="Zhang H."/>
        </authorList>
    </citation>
    <scope>NUCLEOTIDE SEQUENCE [LARGE SCALE GENOMIC DNA]</scope>
</reference>
<feature type="domain" description="Amidase" evidence="1">
    <location>
        <begin position="365"/>
        <end position="645"/>
    </location>
</feature>
<dbReference type="InterPro" id="IPR036928">
    <property type="entry name" value="AS_sf"/>
</dbReference>
<evidence type="ECO:0000313" key="3">
    <source>
        <dbReference type="Proteomes" id="UP000275267"/>
    </source>
</evidence>
<dbReference type="Pfam" id="PF01425">
    <property type="entry name" value="Amidase"/>
    <property type="match status" value="1"/>
</dbReference>
<organism evidence="2 3">
    <name type="scientific">Panicum miliaceum</name>
    <name type="common">Proso millet</name>
    <name type="synonym">Broomcorn millet</name>
    <dbReference type="NCBI Taxonomy" id="4540"/>
    <lineage>
        <taxon>Eukaryota</taxon>
        <taxon>Viridiplantae</taxon>
        <taxon>Streptophyta</taxon>
        <taxon>Embryophyta</taxon>
        <taxon>Tracheophyta</taxon>
        <taxon>Spermatophyta</taxon>
        <taxon>Magnoliopsida</taxon>
        <taxon>Liliopsida</taxon>
        <taxon>Poales</taxon>
        <taxon>Poaceae</taxon>
        <taxon>PACMAD clade</taxon>
        <taxon>Panicoideae</taxon>
        <taxon>Panicodae</taxon>
        <taxon>Paniceae</taxon>
        <taxon>Panicinae</taxon>
        <taxon>Panicum</taxon>
        <taxon>Panicum sect. Panicum</taxon>
    </lineage>
</organism>
<gene>
    <name evidence="2" type="ORF">C2845_PM04G24470</name>
</gene>
<dbReference type="SUPFAM" id="SSF75304">
    <property type="entry name" value="Amidase signature (AS) enzymes"/>
    <property type="match status" value="1"/>
</dbReference>
<dbReference type="STRING" id="4540.A0A3L6QNH6"/>
<keyword evidence="3" id="KW-1185">Reference proteome</keyword>
<evidence type="ECO:0000259" key="1">
    <source>
        <dbReference type="Pfam" id="PF01425"/>
    </source>
</evidence>
<dbReference type="AlphaFoldDB" id="A0A3L6QNH6"/>
<dbReference type="OrthoDB" id="566138at2759"/>
<dbReference type="PANTHER" id="PTHR42678:SF26">
    <property type="entry name" value="OS04G0183500 PROTEIN"/>
    <property type="match status" value="1"/>
</dbReference>
<dbReference type="SUPFAM" id="SSF52047">
    <property type="entry name" value="RNI-like"/>
    <property type="match status" value="1"/>
</dbReference>
<dbReference type="Gene3D" id="3.90.1300.10">
    <property type="entry name" value="Amidase signature (AS) domain"/>
    <property type="match status" value="1"/>
</dbReference>
<comment type="caution">
    <text evidence="2">The sequence shown here is derived from an EMBL/GenBank/DDBJ whole genome shotgun (WGS) entry which is preliminary data.</text>
</comment>
<sequence>MVGLDIPFELPIFHRATSINLNVINRVTWLRQTLPAQGGEFSVLERLSISGCHLDIDIGVLVLQCPRLRVLELRRFWHFGAGMVHLHSTTIEELVVAPDWWIVGIDIVAPALKKFTMDTYMSKDFNVSFLAPMVKDIHWRCKYAFRNVAISEMWCLHELNLWMEESVCRLDLTIEMQSIPPGDADQDLKQLIAQLPNFSVLRLDLLTWGHDFGAMVLNLLGICAGIQSLKLVITRLKDGLLPKLFVWSVEYKAEIMYVISNCGCRCCRLGELLQMLQPRAACLLVTSFRHLEASRGGISSCEDGWIGKSWSAFRTNAPGLQVLAAAVALTLALAAGGGGAFEFQEATVDAIQLGFRNGSLTSAALVRFSLDRIARLNPLLRAVIEVNPDALAQAARADAERAASGGRCAAGLHGVPVLLKDNIATRDRLNTTAGSLALLGSVVRRDAGVVARLRRAGAVILGKANPSEWSNFRQVDPGWSARGGQTQNPYVLSVTPCGSSAGPGVAAAANMAAVTLGSETAGSIICPSVLNSVVGIKPTVGLTSRSGVIPITPRQDTIGPMCRTVSDAVHVLDAIVGYDELDAEATGAASKYIPHGGYRQFLRIDGLRGKRIGVLRGFFEQYAPEPRRVYEKHLSTMRHHGAILIKDLDLAGNWIDLGDQMGLLMNVEFKLSLNAYLKDLLYSPVRSLAQVIAFNNAHPKEERLKDFGQADLIAAEKTAGIGAAERAALRRLNELSTGGLEKTVKEHRLDAVVVANNDISAVLAIGGYPGIAVPAGYSEEGVPFGIVFGGLRGYEPRLIEMAYAFEQATKLYIDPNNPYMNLRSSRRTGGGHRVDDRRRSSRTALLYGRLPAARAVLPHACGSAASAFSCRCHPAELIGPSNAISCATGKQLPQLITGGSSDPIAASWFIKDRDRTIIISLSARLMKK</sequence>